<dbReference type="PANTHER" id="PTHR47412:SF1">
    <property type="entry name" value="FI01434P-RELATED"/>
    <property type="match status" value="1"/>
</dbReference>
<dbReference type="AlphaFoldDB" id="A0AA39FUU7"/>
<dbReference type="EMBL" id="JAQQBS010000001">
    <property type="protein sequence ID" value="KAK0175951.1"/>
    <property type="molecule type" value="Genomic_DNA"/>
</dbReference>
<evidence type="ECO:0000313" key="1">
    <source>
        <dbReference type="EMBL" id="KAK0175951.1"/>
    </source>
</evidence>
<protein>
    <recommendedName>
        <fullName evidence="3">N-acetyllactosaminide beta-1,3-N-acetylglucosaminyltransferase</fullName>
    </recommendedName>
</protein>
<accession>A0AA39FUU7</accession>
<gene>
    <name evidence="1" type="ORF">PV328_000140</name>
</gene>
<dbReference type="PANTHER" id="PTHR47412">
    <property type="entry name" value="FI01434P-RELATED"/>
    <property type="match status" value="1"/>
</dbReference>
<reference evidence="1" key="1">
    <citation type="journal article" date="2023" name="bioRxiv">
        <title>Scaffold-level genome assemblies of two parasitoid biocontrol wasps reveal the parthenogenesis mechanism and an associated novel virus.</title>
        <authorList>
            <person name="Inwood S."/>
            <person name="Skelly J."/>
            <person name="Guhlin J."/>
            <person name="Harrop T."/>
            <person name="Goldson S."/>
            <person name="Dearden P."/>
        </authorList>
    </citation>
    <scope>NUCLEOTIDE SEQUENCE</scope>
    <source>
        <strain evidence="1">Irish</strain>
        <tissue evidence="1">Whole body</tissue>
    </source>
</reference>
<reference evidence="1" key="2">
    <citation type="submission" date="2023-03" db="EMBL/GenBank/DDBJ databases">
        <authorList>
            <person name="Inwood S.N."/>
            <person name="Skelly J.G."/>
            <person name="Guhlin J."/>
            <person name="Harrop T.W.R."/>
            <person name="Goldson S.G."/>
            <person name="Dearden P.K."/>
        </authorList>
    </citation>
    <scope>NUCLEOTIDE SEQUENCE</scope>
    <source>
        <strain evidence="1">Irish</strain>
        <tissue evidence="1">Whole body</tissue>
    </source>
</reference>
<comment type="caution">
    <text evidence="1">The sequence shown here is derived from an EMBL/GenBank/DDBJ whole genome shotgun (WGS) entry which is preliminary data.</text>
</comment>
<evidence type="ECO:0008006" key="3">
    <source>
        <dbReference type="Google" id="ProtNLM"/>
    </source>
</evidence>
<organism evidence="1 2">
    <name type="scientific">Microctonus aethiopoides</name>
    <dbReference type="NCBI Taxonomy" id="144406"/>
    <lineage>
        <taxon>Eukaryota</taxon>
        <taxon>Metazoa</taxon>
        <taxon>Ecdysozoa</taxon>
        <taxon>Arthropoda</taxon>
        <taxon>Hexapoda</taxon>
        <taxon>Insecta</taxon>
        <taxon>Pterygota</taxon>
        <taxon>Neoptera</taxon>
        <taxon>Endopterygota</taxon>
        <taxon>Hymenoptera</taxon>
        <taxon>Apocrita</taxon>
        <taxon>Ichneumonoidea</taxon>
        <taxon>Braconidae</taxon>
        <taxon>Euphorinae</taxon>
        <taxon>Microctonus</taxon>
    </lineage>
</organism>
<evidence type="ECO:0000313" key="2">
    <source>
        <dbReference type="Proteomes" id="UP001168990"/>
    </source>
</evidence>
<dbReference type="Pfam" id="PF13896">
    <property type="entry name" value="Glyco_transf_49"/>
    <property type="match status" value="1"/>
</dbReference>
<proteinExistence type="predicted"/>
<keyword evidence="2" id="KW-1185">Reference proteome</keyword>
<dbReference type="Proteomes" id="UP001168990">
    <property type="component" value="Unassembled WGS sequence"/>
</dbReference>
<sequence length="359" mass="41805">MSSPEAGEKSPYRILPFIIRGGIKSPNDKPLPKITLCTHATADKVYHVVDIVKKWEGPVSFSVFAPGNDARIAVDMLDRACRCEPEMYKLSVHLIFLTADHLPTTVINDKSQSKGDCAAWDLQWNDVDTERTRHRLIYPINVARNVARNLATTSRVLVSDVELLPSDKLASGFMEMIHGRPPRFGLVFVVPVFEIEQHQRPPTNKRELMNAITNGLAVYFHKYICLHCQRFPGMTRWMLRPDPSRVRPLIVTRREYPHHRWEPLYIGTREDPLYNEEMSWEGRQDKMAQMLEMCLMNYRLIILDGAFLVHSPGIKRKVSKLNLLKNNLQQNYEMQNTRLYQIITRRLLKQYPVNRRCRQ</sequence>
<name>A0AA39FUU7_9HYME</name>